<dbReference type="AlphaFoldDB" id="A0A2H3C8Q0"/>
<dbReference type="EMBL" id="KZ293774">
    <property type="protein sequence ID" value="PBK79455.1"/>
    <property type="molecule type" value="Genomic_DNA"/>
</dbReference>
<dbReference type="InParanoid" id="A0A2H3C8Q0"/>
<keyword evidence="4" id="KW-1185">Reference proteome</keyword>
<feature type="transmembrane region" description="Helical" evidence="1">
    <location>
        <begin position="53"/>
        <end position="72"/>
    </location>
</feature>
<organism evidence="3 4">
    <name type="scientific">Armillaria gallica</name>
    <name type="common">Bulbous honey fungus</name>
    <name type="synonym">Armillaria bulbosa</name>
    <dbReference type="NCBI Taxonomy" id="47427"/>
    <lineage>
        <taxon>Eukaryota</taxon>
        <taxon>Fungi</taxon>
        <taxon>Dikarya</taxon>
        <taxon>Basidiomycota</taxon>
        <taxon>Agaricomycotina</taxon>
        <taxon>Agaricomycetes</taxon>
        <taxon>Agaricomycetidae</taxon>
        <taxon>Agaricales</taxon>
        <taxon>Marasmiineae</taxon>
        <taxon>Physalacriaceae</taxon>
        <taxon>Armillaria</taxon>
    </lineage>
</organism>
<dbReference type="Proteomes" id="UP000217790">
    <property type="component" value="Unassembled WGS sequence"/>
</dbReference>
<gene>
    <name evidence="3" type="ORF">ARMGADRAFT_950789</name>
</gene>
<dbReference type="Pfam" id="PF20153">
    <property type="entry name" value="DUF6535"/>
    <property type="match status" value="1"/>
</dbReference>
<name>A0A2H3C8Q0_ARMGA</name>
<evidence type="ECO:0000313" key="4">
    <source>
        <dbReference type="Proteomes" id="UP000217790"/>
    </source>
</evidence>
<feature type="domain" description="DUF6535" evidence="2">
    <location>
        <begin position="31"/>
        <end position="210"/>
    </location>
</feature>
<evidence type="ECO:0000313" key="3">
    <source>
        <dbReference type="EMBL" id="PBK79455.1"/>
    </source>
</evidence>
<protein>
    <recommendedName>
        <fullName evidence="2">DUF6535 domain-containing protein</fullName>
    </recommendedName>
</protein>
<feature type="non-terminal residue" evidence="3">
    <location>
        <position position="210"/>
    </location>
</feature>
<keyword evidence="1" id="KW-1133">Transmembrane helix</keyword>
<reference evidence="4" key="1">
    <citation type="journal article" date="2017" name="Nat. Ecol. Evol.">
        <title>Genome expansion and lineage-specific genetic innovations in the forest pathogenic fungi Armillaria.</title>
        <authorList>
            <person name="Sipos G."/>
            <person name="Prasanna A.N."/>
            <person name="Walter M.C."/>
            <person name="O'Connor E."/>
            <person name="Balint B."/>
            <person name="Krizsan K."/>
            <person name="Kiss B."/>
            <person name="Hess J."/>
            <person name="Varga T."/>
            <person name="Slot J."/>
            <person name="Riley R."/>
            <person name="Boka B."/>
            <person name="Rigling D."/>
            <person name="Barry K."/>
            <person name="Lee J."/>
            <person name="Mihaltcheva S."/>
            <person name="LaButti K."/>
            <person name="Lipzen A."/>
            <person name="Waldron R."/>
            <person name="Moloney N.M."/>
            <person name="Sperisen C."/>
            <person name="Kredics L."/>
            <person name="Vagvoelgyi C."/>
            <person name="Patrignani A."/>
            <person name="Fitzpatrick D."/>
            <person name="Nagy I."/>
            <person name="Doyle S."/>
            <person name="Anderson J.B."/>
            <person name="Grigoriev I.V."/>
            <person name="Gueldener U."/>
            <person name="Muensterkoetter M."/>
            <person name="Nagy L.G."/>
        </authorList>
    </citation>
    <scope>NUCLEOTIDE SEQUENCE [LARGE SCALE GENOMIC DNA]</scope>
    <source>
        <strain evidence="4">Ar21-2</strain>
    </source>
</reference>
<dbReference type="OrthoDB" id="3235960at2759"/>
<feature type="transmembrane region" description="Helical" evidence="1">
    <location>
        <begin position="131"/>
        <end position="149"/>
    </location>
</feature>
<evidence type="ECO:0000259" key="2">
    <source>
        <dbReference type="Pfam" id="PF20153"/>
    </source>
</evidence>
<evidence type="ECO:0000256" key="1">
    <source>
        <dbReference type="SAM" id="Phobius"/>
    </source>
</evidence>
<keyword evidence="1" id="KW-0472">Membrane</keyword>
<keyword evidence="1" id="KW-0812">Transmembrane</keyword>
<dbReference type="InterPro" id="IPR045338">
    <property type="entry name" value="DUF6535"/>
</dbReference>
<proteinExistence type="predicted"/>
<accession>A0A2H3C8Q0</accession>
<feature type="transmembrane region" description="Helical" evidence="1">
    <location>
        <begin position="182"/>
        <end position="209"/>
    </location>
</feature>
<sequence length="210" mass="23550">MGDKGNYPFDYEQKFPEDKQYEELGPIARVWRTYLEECAAFDIEMVEGWRDGLDVLLVFAGLFSAVVTTFVVQTSQTLQVDYGQITASLLFELINVQRAAANGSLVNDVPRAGLTPFSDFHPTTSDSVVNGLWFTSLSFSLTTALFVVLTKQWIHQYMAVPSGTPRDRCHVRQFRYMGLQQWGVGFIIGLLPVLMSASLCIFLVGLVVFL</sequence>